<dbReference type="AlphaFoldDB" id="H1YCW5"/>
<evidence type="ECO:0008006" key="4">
    <source>
        <dbReference type="Google" id="ProtNLM"/>
    </source>
</evidence>
<dbReference type="RefSeq" id="WP_008504789.1">
    <property type="nucleotide sequence ID" value="NZ_CM001403.1"/>
</dbReference>
<evidence type="ECO:0000256" key="1">
    <source>
        <dbReference type="SAM" id="SignalP"/>
    </source>
</evidence>
<dbReference type="OrthoDB" id="5569165at2"/>
<keyword evidence="3" id="KW-1185">Reference proteome</keyword>
<gene>
    <name evidence="2" type="ORF">Mucpa_0961</name>
</gene>
<name>H1YCW5_9SPHI</name>
<sequence>MKKAIHRLTAYLAVAMLFMAQATLAQDAAQALKSKTPEQRAAYQTTLMKTKLQLDTNQVVKVQAINLKYALQFDPILKGDGGRMAKFRQAMSIQKAKDADLKTALTADQYKLYQQYEAEMKEKLKSFASKQ</sequence>
<evidence type="ECO:0000313" key="3">
    <source>
        <dbReference type="Proteomes" id="UP000002774"/>
    </source>
</evidence>
<feature type="signal peptide" evidence="1">
    <location>
        <begin position="1"/>
        <end position="25"/>
    </location>
</feature>
<dbReference type="EMBL" id="CM001403">
    <property type="protein sequence ID" value="EHQ25136.1"/>
    <property type="molecule type" value="Genomic_DNA"/>
</dbReference>
<protein>
    <recommendedName>
        <fullName evidence="4">DUF4890 domain-containing protein</fullName>
    </recommendedName>
</protein>
<keyword evidence="1" id="KW-0732">Signal</keyword>
<evidence type="ECO:0000313" key="2">
    <source>
        <dbReference type="EMBL" id="EHQ25136.1"/>
    </source>
</evidence>
<accession>H1YCW5</accession>
<dbReference type="Proteomes" id="UP000002774">
    <property type="component" value="Chromosome"/>
</dbReference>
<dbReference type="HOGENOM" id="CLU_158574_0_0_10"/>
<dbReference type="STRING" id="714943.Mucpa_0961"/>
<feature type="chain" id="PRO_5003557720" description="DUF4890 domain-containing protein" evidence="1">
    <location>
        <begin position="26"/>
        <end position="131"/>
    </location>
</feature>
<organism evidence="2 3">
    <name type="scientific">Mucilaginibacter paludis DSM 18603</name>
    <dbReference type="NCBI Taxonomy" id="714943"/>
    <lineage>
        <taxon>Bacteria</taxon>
        <taxon>Pseudomonadati</taxon>
        <taxon>Bacteroidota</taxon>
        <taxon>Sphingobacteriia</taxon>
        <taxon>Sphingobacteriales</taxon>
        <taxon>Sphingobacteriaceae</taxon>
        <taxon>Mucilaginibacter</taxon>
    </lineage>
</organism>
<reference evidence="2" key="1">
    <citation type="submission" date="2011-09" db="EMBL/GenBank/DDBJ databases">
        <title>The permanent draft genome of Mucilaginibacter paludis DSM 18603.</title>
        <authorList>
            <consortium name="US DOE Joint Genome Institute (JGI-PGF)"/>
            <person name="Lucas S."/>
            <person name="Han J."/>
            <person name="Lapidus A."/>
            <person name="Bruce D."/>
            <person name="Goodwin L."/>
            <person name="Pitluck S."/>
            <person name="Peters L."/>
            <person name="Kyrpides N."/>
            <person name="Mavromatis K."/>
            <person name="Ivanova N."/>
            <person name="Mikhailova N."/>
            <person name="Held B."/>
            <person name="Detter J.C."/>
            <person name="Tapia R."/>
            <person name="Han C."/>
            <person name="Land M."/>
            <person name="Hauser L."/>
            <person name="Markowitz V."/>
            <person name="Cheng J.-F."/>
            <person name="Hugenholtz P."/>
            <person name="Woyke T."/>
            <person name="Wu D."/>
            <person name="Tindall B."/>
            <person name="Brambilla E."/>
            <person name="Klenk H.-P."/>
            <person name="Eisen J.A."/>
        </authorList>
    </citation>
    <scope>NUCLEOTIDE SEQUENCE [LARGE SCALE GENOMIC DNA]</scope>
    <source>
        <strain evidence="2">DSM 18603</strain>
    </source>
</reference>
<proteinExistence type="predicted"/>